<organism evidence="1 2">
    <name type="scientific">Roseofilum reptotaenium AO1-A</name>
    <dbReference type="NCBI Taxonomy" id="1925591"/>
    <lineage>
        <taxon>Bacteria</taxon>
        <taxon>Bacillati</taxon>
        <taxon>Cyanobacteriota</taxon>
        <taxon>Cyanophyceae</taxon>
        <taxon>Desertifilales</taxon>
        <taxon>Desertifilaceae</taxon>
        <taxon>Roseofilum</taxon>
    </lineage>
</organism>
<sequence>MISVTVIEGGFEGGVYPLISEHPVIHRVIAVASEIERMFLGIFGRDFSFSQLPLGNPLGFLYGFYRKL</sequence>
<dbReference type="Proteomes" id="UP000183940">
    <property type="component" value="Unassembled WGS sequence"/>
</dbReference>
<protein>
    <submittedName>
        <fullName evidence="1">Uncharacterized protein</fullName>
    </submittedName>
</protein>
<dbReference type="AlphaFoldDB" id="A0A1L9QJP5"/>
<evidence type="ECO:0000313" key="1">
    <source>
        <dbReference type="EMBL" id="OJJ14092.1"/>
    </source>
</evidence>
<reference evidence="1" key="1">
    <citation type="submission" date="2016-10" db="EMBL/GenBank/DDBJ databases">
        <title>CRISPR-Cas defence system in Roseofilum reptotaenium: evidence of a bacteriophage-cyanobacterium arms race in the coral black band disease.</title>
        <authorList>
            <person name="Buerger P."/>
            <person name="Wood-Charlson E.M."/>
            <person name="Weynberg K.D."/>
            <person name="Willis B."/>
            <person name="Van Oppen M.J."/>
        </authorList>
    </citation>
    <scope>NUCLEOTIDE SEQUENCE [LARGE SCALE GENOMIC DNA]</scope>
    <source>
        <strain evidence="1">AO1-A</strain>
    </source>
</reference>
<evidence type="ECO:0000313" key="2">
    <source>
        <dbReference type="Proteomes" id="UP000183940"/>
    </source>
</evidence>
<gene>
    <name evidence="1" type="ORF">BI308_25275</name>
</gene>
<name>A0A1L9QJP5_9CYAN</name>
<dbReference type="EMBL" id="MLAW01000085">
    <property type="protein sequence ID" value="OJJ14092.1"/>
    <property type="molecule type" value="Genomic_DNA"/>
</dbReference>
<keyword evidence="2" id="KW-1185">Reference proteome</keyword>
<accession>A0A1L9QJP5</accession>
<comment type="caution">
    <text evidence="1">The sequence shown here is derived from an EMBL/GenBank/DDBJ whole genome shotgun (WGS) entry which is preliminary data.</text>
</comment>
<proteinExistence type="predicted"/>